<accession>A0A0F9JZT3</accession>
<name>A0A0F9JZT3_9ZZZZ</name>
<gene>
    <name evidence="1" type="ORF">LCGC14_1696310</name>
</gene>
<dbReference type="Pfam" id="PF13578">
    <property type="entry name" value="Methyltransf_24"/>
    <property type="match status" value="1"/>
</dbReference>
<dbReference type="AlphaFoldDB" id="A0A0F9JZT3"/>
<dbReference type="Gene3D" id="3.40.50.150">
    <property type="entry name" value="Vaccinia Virus protein VP39"/>
    <property type="match status" value="1"/>
</dbReference>
<dbReference type="SUPFAM" id="SSF53335">
    <property type="entry name" value="S-adenosyl-L-methionine-dependent methyltransferases"/>
    <property type="match status" value="1"/>
</dbReference>
<organism evidence="1">
    <name type="scientific">marine sediment metagenome</name>
    <dbReference type="NCBI Taxonomy" id="412755"/>
    <lineage>
        <taxon>unclassified sequences</taxon>
        <taxon>metagenomes</taxon>
        <taxon>ecological metagenomes</taxon>
    </lineage>
</organism>
<dbReference type="EMBL" id="LAZR01014913">
    <property type="protein sequence ID" value="KKM15413.1"/>
    <property type="molecule type" value="Genomic_DNA"/>
</dbReference>
<evidence type="ECO:0000313" key="1">
    <source>
        <dbReference type="EMBL" id="KKM15413.1"/>
    </source>
</evidence>
<dbReference type="InterPro" id="IPR029063">
    <property type="entry name" value="SAM-dependent_MTases_sf"/>
</dbReference>
<reference evidence="1" key="1">
    <citation type="journal article" date="2015" name="Nature">
        <title>Complex archaea that bridge the gap between prokaryotes and eukaryotes.</title>
        <authorList>
            <person name="Spang A."/>
            <person name="Saw J.H."/>
            <person name="Jorgensen S.L."/>
            <person name="Zaremba-Niedzwiedzka K."/>
            <person name="Martijn J."/>
            <person name="Lind A.E."/>
            <person name="van Eijk R."/>
            <person name="Schleper C."/>
            <person name="Guy L."/>
            <person name="Ettema T.J."/>
        </authorList>
    </citation>
    <scope>NUCLEOTIDE SEQUENCE</scope>
</reference>
<evidence type="ECO:0008006" key="2">
    <source>
        <dbReference type="Google" id="ProtNLM"/>
    </source>
</evidence>
<proteinExistence type="predicted"/>
<protein>
    <recommendedName>
        <fullName evidence="2">Methyltransferase domain-containing protein</fullName>
    </recommendedName>
</protein>
<sequence>MKFKKFISKHTANIRYKLASLIMKYLTPVLHDQIDMSTFTDHRAFLYKTDVIPIDLRPSFIFMKKRFDEKLLIGAEIGVERGRNSKCILKELNIEKLYLIDPWENYDEIEVNWSHMNNNYRHVQRIFENDKRVRIIKDLSENAVNHIEKDSLDFVYIDGNHSYKYVYQDLELWFNRVKEGGVIAGHDVFLNDGVLGGVLDAVKDFCYKNNIYFYVEHPDWYFKKKQ</sequence>
<comment type="caution">
    <text evidence="1">The sequence shown here is derived from an EMBL/GenBank/DDBJ whole genome shotgun (WGS) entry which is preliminary data.</text>
</comment>